<proteinExistence type="predicted"/>
<sequence>MRLRGSKINLMGHTSFKHQQLNNYRRTQIEFHQERCLGPYKNNKIELQPRFLI</sequence>
<evidence type="ECO:0000313" key="1">
    <source>
        <dbReference type="EMBL" id="MBW83305.1"/>
    </source>
</evidence>
<name>A0A2P2IQ10_RHIMU</name>
<protein>
    <submittedName>
        <fullName evidence="1">Uncharacterized protein</fullName>
    </submittedName>
</protein>
<accession>A0A2P2IQ10</accession>
<organism evidence="1">
    <name type="scientific">Rhizophora mucronata</name>
    <name type="common">Asiatic mangrove</name>
    <dbReference type="NCBI Taxonomy" id="61149"/>
    <lineage>
        <taxon>Eukaryota</taxon>
        <taxon>Viridiplantae</taxon>
        <taxon>Streptophyta</taxon>
        <taxon>Embryophyta</taxon>
        <taxon>Tracheophyta</taxon>
        <taxon>Spermatophyta</taxon>
        <taxon>Magnoliopsida</taxon>
        <taxon>eudicotyledons</taxon>
        <taxon>Gunneridae</taxon>
        <taxon>Pentapetalae</taxon>
        <taxon>rosids</taxon>
        <taxon>fabids</taxon>
        <taxon>Malpighiales</taxon>
        <taxon>Rhizophoraceae</taxon>
        <taxon>Rhizophora</taxon>
    </lineage>
</organism>
<reference evidence="1" key="1">
    <citation type="submission" date="2018-02" db="EMBL/GenBank/DDBJ databases">
        <title>Rhizophora mucronata_Transcriptome.</title>
        <authorList>
            <person name="Meera S.P."/>
            <person name="Sreeshan A."/>
            <person name="Augustine A."/>
        </authorList>
    </citation>
    <scope>NUCLEOTIDE SEQUENCE</scope>
    <source>
        <tissue evidence="1">Leaf</tissue>
    </source>
</reference>
<dbReference type="AlphaFoldDB" id="A0A2P2IQ10"/>
<dbReference type="EMBL" id="GGEC01002822">
    <property type="protein sequence ID" value="MBW83305.1"/>
    <property type="molecule type" value="Transcribed_RNA"/>
</dbReference>